<accession>A0AAD4FS93</accession>
<evidence type="ECO:0000313" key="2">
    <source>
        <dbReference type="EMBL" id="KAF7772027.1"/>
    </source>
</evidence>
<comment type="caution">
    <text evidence="2">The sequence shown here is derived from an EMBL/GenBank/DDBJ whole genome shotgun (WGS) entry which is preliminary data.</text>
</comment>
<keyword evidence="1" id="KW-0472">Membrane</keyword>
<feature type="transmembrane region" description="Helical" evidence="1">
    <location>
        <begin position="9"/>
        <end position="31"/>
    </location>
</feature>
<keyword evidence="1" id="KW-1133">Transmembrane helix</keyword>
<proteinExistence type="predicted"/>
<name>A0AAD4FS93_9GAMM</name>
<reference evidence="2" key="1">
    <citation type="journal article" date="2012" name="J. Bacteriol.">
        <title>Genome sequences of type strains of seven species of the marine bacterium Pseudoalteromonas.</title>
        <authorList>
            <person name="Xie B.B."/>
            <person name="Shu Y.L."/>
            <person name="Qin Q.L."/>
            <person name="Rong J.C."/>
            <person name="Zhang X.Y."/>
            <person name="Chen X.L."/>
            <person name="Shi M."/>
            <person name="He H.L."/>
            <person name="Zhou B.C."/>
            <person name="Zhang Y.Z."/>
        </authorList>
    </citation>
    <scope>NUCLEOTIDE SEQUENCE</scope>
    <source>
        <strain evidence="2">DSM 8771</strain>
    </source>
</reference>
<organism evidence="2 3">
    <name type="scientific">Pseudoalteromonas citrea</name>
    <dbReference type="NCBI Taxonomy" id="43655"/>
    <lineage>
        <taxon>Bacteria</taxon>
        <taxon>Pseudomonadati</taxon>
        <taxon>Pseudomonadota</taxon>
        <taxon>Gammaproteobacteria</taxon>
        <taxon>Alteromonadales</taxon>
        <taxon>Pseudoalteromonadaceae</taxon>
        <taxon>Pseudoalteromonas</taxon>
    </lineage>
</organism>
<sequence length="44" mass="5400">MIRGWFDKLFVTLSFFVRIRWFFCLLVNLLGDDFASNHHLFDFD</sequence>
<keyword evidence="1" id="KW-0812">Transmembrane</keyword>
<gene>
    <name evidence="2" type="ORF">PCIT_a2012</name>
</gene>
<dbReference type="AlphaFoldDB" id="A0AAD4FS93"/>
<dbReference type="Proteomes" id="UP000016487">
    <property type="component" value="Unassembled WGS sequence"/>
</dbReference>
<evidence type="ECO:0000313" key="3">
    <source>
        <dbReference type="Proteomes" id="UP000016487"/>
    </source>
</evidence>
<reference evidence="2" key="2">
    <citation type="submission" date="2015-03" db="EMBL/GenBank/DDBJ databases">
        <title>Genome sequence of Pseudoalteromonas citrea.</title>
        <authorList>
            <person name="Xie B.-B."/>
            <person name="Rong J.-C."/>
            <person name="Qin Q.-L."/>
            <person name="Zhang Y.-Z."/>
        </authorList>
    </citation>
    <scope>NUCLEOTIDE SEQUENCE</scope>
    <source>
        <strain evidence="2">DSM 8771</strain>
    </source>
</reference>
<dbReference type="EMBL" id="AHBZ03000015">
    <property type="protein sequence ID" value="KAF7772027.1"/>
    <property type="molecule type" value="Genomic_DNA"/>
</dbReference>
<evidence type="ECO:0000256" key="1">
    <source>
        <dbReference type="SAM" id="Phobius"/>
    </source>
</evidence>
<protein>
    <submittedName>
        <fullName evidence="2">Uncharacterized protein</fullName>
    </submittedName>
</protein>